<evidence type="ECO:0000313" key="3">
    <source>
        <dbReference type="Proteomes" id="UP000270185"/>
    </source>
</evidence>
<gene>
    <name evidence="2" type="ORF">EIB73_13910</name>
</gene>
<proteinExistence type="predicted"/>
<dbReference type="PANTHER" id="PTHR40940">
    <property type="entry name" value="PROTEIN BATD-RELATED"/>
    <property type="match status" value="1"/>
</dbReference>
<organism evidence="2 3">
    <name type="scientific">Kaistella carnis</name>
    <dbReference type="NCBI Taxonomy" id="1241979"/>
    <lineage>
        <taxon>Bacteria</taxon>
        <taxon>Pseudomonadati</taxon>
        <taxon>Bacteroidota</taxon>
        <taxon>Flavobacteriia</taxon>
        <taxon>Flavobacteriales</taxon>
        <taxon>Weeksellaceae</taxon>
        <taxon>Chryseobacterium group</taxon>
        <taxon>Kaistella</taxon>
    </lineage>
</organism>
<sequence length="579" mass="65456">MIKRIPYILFLFSAIFNYGQVTLAISEVKDQKVNQKFNLTVLLEISGENMEQETPLKMPDFSKFNIVGSASERNTVVLDASKGTVVDQLVYQYVLSPKQAGKIKIGSVLVTVNGKIYKTEPFDINVRENEKISSVEDNDRNDLYLNLEVRDKVVYKNEPTIAVLRAYSRNYDNFRKVGNIQFGHQRHVNIKPVSLAKSEIESNSGIASQVIGVFMIFPSETGFIEINPITASYNISTKGNKITSNKVTLNVKKLPGGMPANFKNAVGQFKADVFNPNSSEIPEIDKPVNIQLKLAGSGNLGSLNLPKLLESPDYVFYSPKISTQTTTNKKRLSGTVTAEYVVVPKKSGLVKVQFEDFSYFDPASGSYTDLGAKEILLNVKTPQEIADNKSPFEKMNEYTNTVLETVNTPVLQTHNLKIKDKNTINWNIVFGNLALLTGFVSLFLIVMHRKEKRRLKRKTTVAPSSSLSIAETEELLRKNLTYPFAETIEYLKKLKDNKDFTTFFETYDELHREAKKRFSATSDSEFRSILEQTKGQQVAEQYRVLSGKIQIEKFAPFHNEEEITNLYNIINNLYSDINK</sequence>
<dbReference type="KEGG" id="ccas:EIB73_13910"/>
<dbReference type="PANTHER" id="PTHR40940:SF2">
    <property type="entry name" value="BATD"/>
    <property type="match status" value="1"/>
</dbReference>
<protein>
    <recommendedName>
        <fullName evidence="4">Protein BatD</fullName>
    </recommendedName>
</protein>
<keyword evidence="1" id="KW-0812">Transmembrane</keyword>
<dbReference type="AlphaFoldDB" id="A0A3G8XVF2"/>
<dbReference type="Pfam" id="PF13584">
    <property type="entry name" value="BatD"/>
    <property type="match status" value="1"/>
</dbReference>
<accession>A0A3G8XVF2</accession>
<evidence type="ECO:0000313" key="2">
    <source>
        <dbReference type="EMBL" id="AZI34204.1"/>
    </source>
</evidence>
<feature type="transmembrane region" description="Helical" evidence="1">
    <location>
        <begin position="424"/>
        <end position="447"/>
    </location>
</feature>
<keyword evidence="1" id="KW-1133">Transmembrane helix</keyword>
<keyword evidence="1" id="KW-0472">Membrane</keyword>
<dbReference type="Proteomes" id="UP000270185">
    <property type="component" value="Chromosome"/>
</dbReference>
<evidence type="ECO:0008006" key="4">
    <source>
        <dbReference type="Google" id="ProtNLM"/>
    </source>
</evidence>
<evidence type="ECO:0000256" key="1">
    <source>
        <dbReference type="SAM" id="Phobius"/>
    </source>
</evidence>
<name>A0A3G8XVF2_9FLAO</name>
<dbReference type="InterPro" id="IPR025738">
    <property type="entry name" value="BatD"/>
</dbReference>
<keyword evidence="3" id="KW-1185">Reference proteome</keyword>
<reference evidence="3" key="1">
    <citation type="submission" date="2018-11" db="EMBL/GenBank/DDBJ databases">
        <title>Proposal to divide the Flavobacteriaceae and reorganize its genera based on Amino Acid Identity values calculated from whole genome sequences.</title>
        <authorList>
            <person name="Nicholson A.C."/>
            <person name="Gulvik C.A."/>
            <person name="Whitney A.M."/>
            <person name="Humrighouse B.W."/>
            <person name="Bell M."/>
            <person name="Holmes B."/>
            <person name="Steigerwalt A.G."/>
            <person name="Villarma A."/>
            <person name="Sheth M."/>
            <person name="Batra D."/>
            <person name="Pryor J."/>
            <person name="Bernardet J.-F."/>
            <person name="Hugo C."/>
            <person name="Kampfer P."/>
            <person name="Newman J.D."/>
            <person name="McQuiston J.R."/>
        </authorList>
    </citation>
    <scope>NUCLEOTIDE SEQUENCE [LARGE SCALE GENOMIC DNA]</scope>
    <source>
        <strain evidence="3">G0081</strain>
    </source>
</reference>
<dbReference type="OrthoDB" id="2079210at2"/>
<dbReference type="EMBL" id="CP034159">
    <property type="protein sequence ID" value="AZI34204.1"/>
    <property type="molecule type" value="Genomic_DNA"/>
</dbReference>
<dbReference type="RefSeq" id="WP_125025840.1">
    <property type="nucleotide sequence ID" value="NZ_CP034159.1"/>
</dbReference>